<feature type="compositionally biased region" description="Acidic residues" evidence="2">
    <location>
        <begin position="33"/>
        <end position="66"/>
    </location>
</feature>
<dbReference type="OrthoDB" id="30671at2157"/>
<feature type="region of interest" description="Disordered" evidence="2">
    <location>
        <begin position="293"/>
        <end position="315"/>
    </location>
</feature>
<dbReference type="Gene3D" id="3.40.190.10">
    <property type="entry name" value="Periplasmic binding protein-like II"/>
    <property type="match status" value="2"/>
</dbReference>
<evidence type="ECO:0000256" key="2">
    <source>
        <dbReference type="SAM" id="MobiDB-lite"/>
    </source>
</evidence>
<dbReference type="GO" id="GO:0015276">
    <property type="term" value="F:ligand-gated monoatomic ion channel activity"/>
    <property type="evidence" value="ECO:0007669"/>
    <property type="project" value="InterPro"/>
</dbReference>
<accession>A0A8J8PZ06</accession>
<protein>
    <submittedName>
        <fullName evidence="5">Basic amino acid ABC transporter substrate-binding protein</fullName>
    </submittedName>
</protein>
<dbReference type="Pfam" id="PF00497">
    <property type="entry name" value="SBP_bac_3"/>
    <property type="match status" value="1"/>
</dbReference>
<feature type="region of interest" description="Disordered" evidence="2">
    <location>
        <begin position="32"/>
        <end position="66"/>
    </location>
</feature>
<keyword evidence="1" id="KW-0732">Signal</keyword>
<dbReference type="PROSITE" id="PS51318">
    <property type="entry name" value="TAT"/>
    <property type="match status" value="1"/>
</dbReference>
<dbReference type="InterPro" id="IPR006311">
    <property type="entry name" value="TAT_signal"/>
</dbReference>
<feature type="domain" description="Solute-binding protein family 3/N-terminal" evidence="3">
    <location>
        <begin position="69"/>
        <end position="295"/>
    </location>
</feature>
<feature type="domain" description="Ionotropic glutamate receptor C-terminal" evidence="4">
    <location>
        <begin position="69"/>
        <end position="294"/>
    </location>
</feature>
<dbReference type="PANTHER" id="PTHR35936:SF17">
    <property type="entry name" value="ARGININE-BINDING EXTRACELLULAR PROTEIN ARTP"/>
    <property type="match status" value="1"/>
</dbReference>
<dbReference type="SMART" id="SM00079">
    <property type="entry name" value="PBPe"/>
    <property type="match status" value="1"/>
</dbReference>
<dbReference type="GO" id="GO:0016020">
    <property type="term" value="C:membrane"/>
    <property type="evidence" value="ECO:0007669"/>
    <property type="project" value="InterPro"/>
</dbReference>
<dbReference type="SMART" id="SM00062">
    <property type="entry name" value="PBPb"/>
    <property type="match status" value="1"/>
</dbReference>
<dbReference type="SUPFAM" id="SSF53850">
    <property type="entry name" value="Periplasmic binding protein-like II"/>
    <property type="match status" value="1"/>
</dbReference>
<evidence type="ECO:0000259" key="3">
    <source>
        <dbReference type="SMART" id="SM00062"/>
    </source>
</evidence>
<dbReference type="PANTHER" id="PTHR35936">
    <property type="entry name" value="MEMBRANE-BOUND LYTIC MUREIN TRANSGLYCOSYLASE F"/>
    <property type="match status" value="1"/>
</dbReference>
<reference evidence="5" key="1">
    <citation type="submission" date="2017-11" db="EMBL/GenBank/DDBJ databases">
        <authorList>
            <person name="Kajale S.C."/>
            <person name="Sharma A."/>
        </authorList>
    </citation>
    <scope>NUCLEOTIDE SEQUENCE</scope>
    <source>
        <strain evidence="5">LS1_42</strain>
    </source>
</reference>
<gene>
    <name evidence="5" type="ORF">CV102_23535</name>
</gene>
<dbReference type="InterPro" id="IPR001638">
    <property type="entry name" value="Solute-binding_3/MltF_N"/>
</dbReference>
<evidence type="ECO:0000256" key="1">
    <source>
        <dbReference type="ARBA" id="ARBA00022729"/>
    </source>
</evidence>
<keyword evidence="6" id="KW-1185">Reference proteome</keyword>
<organism evidence="5 6">
    <name type="scientific">Natronococcus pandeyae</name>
    <dbReference type="NCBI Taxonomy" id="2055836"/>
    <lineage>
        <taxon>Archaea</taxon>
        <taxon>Methanobacteriati</taxon>
        <taxon>Methanobacteriota</taxon>
        <taxon>Stenosarchaea group</taxon>
        <taxon>Halobacteria</taxon>
        <taxon>Halobacteriales</taxon>
        <taxon>Natrialbaceae</taxon>
        <taxon>Natronococcus</taxon>
    </lineage>
</organism>
<proteinExistence type="predicted"/>
<sequence length="315" mass="33927">MSGVTNDHITRRDALRYGGTTGVVLLAAGCLGEDGDPEAAAEDDEGGAEDDDGEIEADENDEENGEAEGIVVGTEAGFPPFEMIEDGEIVGFDVDLTEAVLEEAEGYEHEEWQDMEFGSLIPALEDGSIDLIAAAMTITEEREEQIAFTDPYFSADQSVLVAEDADFQPESLEDFDGQTVAAQVGTTGEGVVEEELIEEGRIGEGDYSSYDSYVLAVEDLERGIVEAIVIDEPVGDTFADERNVEVAFTHETGEEFGLGVRQEDDDLREALNEGLATIEEDSTFDDLVAEWFGGDDADEDDEDEDDEQSVAGLVG</sequence>
<dbReference type="EMBL" id="PHNJ01000020">
    <property type="protein sequence ID" value="TYL36257.1"/>
    <property type="molecule type" value="Genomic_DNA"/>
</dbReference>
<evidence type="ECO:0000259" key="4">
    <source>
        <dbReference type="SMART" id="SM00079"/>
    </source>
</evidence>
<dbReference type="InterPro" id="IPR001320">
    <property type="entry name" value="Iontro_rcpt_C"/>
</dbReference>
<comment type="caution">
    <text evidence="5">The sequence shown here is derived from an EMBL/GenBank/DDBJ whole genome shotgun (WGS) entry which is preliminary data.</text>
</comment>
<dbReference type="Proteomes" id="UP000766904">
    <property type="component" value="Unassembled WGS sequence"/>
</dbReference>
<dbReference type="AlphaFoldDB" id="A0A8J8PZ06"/>
<evidence type="ECO:0000313" key="5">
    <source>
        <dbReference type="EMBL" id="TYL36257.1"/>
    </source>
</evidence>
<name>A0A8J8PZ06_9EURY</name>
<feature type="compositionally biased region" description="Acidic residues" evidence="2">
    <location>
        <begin position="293"/>
        <end position="308"/>
    </location>
</feature>
<dbReference type="RefSeq" id="WP_148860426.1">
    <property type="nucleotide sequence ID" value="NZ_PHNJ01000020.1"/>
</dbReference>
<evidence type="ECO:0000313" key="6">
    <source>
        <dbReference type="Proteomes" id="UP000766904"/>
    </source>
</evidence>